<dbReference type="AlphaFoldDB" id="D8RDT6"/>
<evidence type="ECO:0000313" key="4">
    <source>
        <dbReference type="EMBL" id="EFJ29557.1"/>
    </source>
</evidence>
<dbReference type="OMA" id="IHCTKER"/>
<dbReference type="Gramene" id="EFJ29557">
    <property type="protein sequence ID" value="EFJ29557"/>
    <property type="gene ID" value="SELMODRAFT_146248"/>
</dbReference>
<keyword evidence="5" id="KW-1185">Reference proteome</keyword>
<dbReference type="PANTHER" id="PTHR31515">
    <property type="entry name" value="TRANSMEMBRANE PROTEIN-RELATED"/>
    <property type="match status" value="1"/>
</dbReference>
<proteinExistence type="predicted"/>
<reference evidence="4 5" key="1">
    <citation type="journal article" date="2011" name="Science">
        <title>The Selaginella genome identifies genetic changes associated with the evolution of vascular plants.</title>
        <authorList>
            <person name="Banks J.A."/>
            <person name="Nishiyama T."/>
            <person name="Hasebe M."/>
            <person name="Bowman J.L."/>
            <person name="Gribskov M."/>
            <person name="dePamphilis C."/>
            <person name="Albert V.A."/>
            <person name="Aono N."/>
            <person name="Aoyama T."/>
            <person name="Ambrose B.A."/>
            <person name="Ashton N.W."/>
            <person name="Axtell M.J."/>
            <person name="Barker E."/>
            <person name="Barker M.S."/>
            <person name="Bennetzen J.L."/>
            <person name="Bonawitz N.D."/>
            <person name="Chapple C."/>
            <person name="Cheng C."/>
            <person name="Correa L.G."/>
            <person name="Dacre M."/>
            <person name="DeBarry J."/>
            <person name="Dreyer I."/>
            <person name="Elias M."/>
            <person name="Engstrom E.M."/>
            <person name="Estelle M."/>
            <person name="Feng L."/>
            <person name="Finet C."/>
            <person name="Floyd S.K."/>
            <person name="Frommer W.B."/>
            <person name="Fujita T."/>
            <person name="Gramzow L."/>
            <person name="Gutensohn M."/>
            <person name="Harholt J."/>
            <person name="Hattori M."/>
            <person name="Heyl A."/>
            <person name="Hirai T."/>
            <person name="Hiwatashi Y."/>
            <person name="Ishikawa M."/>
            <person name="Iwata M."/>
            <person name="Karol K.G."/>
            <person name="Koehler B."/>
            <person name="Kolukisaoglu U."/>
            <person name="Kubo M."/>
            <person name="Kurata T."/>
            <person name="Lalonde S."/>
            <person name="Li K."/>
            <person name="Li Y."/>
            <person name="Litt A."/>
            <person name="Lyons E."/>
            <person name="Manning G."/>
            <person name="Maruyama T."/>
            <person name="Michael T.P."/>
            <person name="Mikami K."/>
            <person name="Miyazaki S."/>
            <person name="Morinaga S."/>
            <person name="Murata T."/>
            <person name="Mueller-Roeber B."/>
            <person name="Nelson D.R."/>
            <person name="Obara M."/>
            <person name="Oguri Y."/>
            <person name="Olmstead R.G."/>
            <person name="Onodera N."/>
            <person name="Petersen B.L."/>
            <person name="Pils B."/>
            <person name="Prigge M."/>
            <person name="Rensing S.A."/>
            <person name="Riano-Pachon D.M."/>
            <person name="Roberts A.W."/>
            <person name="Sato Y."/>
            <person name="Scheller H.V."/>
            <person name="Schulz B."/>
            <person name="Schulz C."/>
            <person name="Shakirov E.V."/>
            <person name="Shibagaki N."/>
            <person name="Shinohara N."/>
            <person name="Shippen D.E."/>
            <person name="Soerensen I."/>
            <person name="Sotooka R."/>
            <person name="Sugimoto N."/>
            <person name="Sugita M."/>
            <person name="Sumikawa N."/>
            <person name="Tanurdzic M."/>
            <person name="Theissen G."/>
            <person name="Ulvskov P."/>
            <person name="Wakazuki S."/>
            <person name="Weng J.K."/>
            <person name="Willats W.W."/>
            <person name="Wipf D."/>
            <person name="Wolf P.G."/>
            <person name="Yang L."/>
            <person name="Zimmer A.D."/>
            <person name="Zhu Q."/>
            <person name="Mitros T."/>
            <person name="Hellsten U."/>
            <person name="Loque D."/>
            <person name="Otillar R."/>
            <person name="Salamov A."/>
            <person name="Schmutz J."/>
            <person name="Shapiro H."/>
            <person name="Lindquist E."/>
            <person name="Lucas S."/>
            <person name="Rokhsar D."/>
            <person name="Grigoriev I.V."/>
        </authorList>
    </citation>
    <scope>NUCLEOTIDE SEQUENCE [LARGE SCALE GENOMIC DNA]</scope>
</reference>
<dbReference type="KEGG" id="smo:SELMODRAFT_146248"/>
<dbReference type="STRING" id="88036.D8RDT6"/>
<dbReference type="InParanoid" id="D8RDT6"/>
<keyword evidence="1" id="KW-0175">Coiled coil</keyword>
<name>D8RDT6_SELML</name>
<dbReference type="Pfam" id="PF25483">
    <property type="entry name" value="DUF7906"/>
    <property type="match status" value="1"/>
</dbReference>
<dbReference type="Proteomes" id="UP000001514">
    <property type="component" value="Unassembled WGS sequence"/>
</dbReference>
<protein>
    <recommendedName>
        <fullName evidence="3">DUF7906 domain-containing protein</fullName>
    </recommendedName>
</protein>
<feature type="domain" description="DUF7906" evidence="3">
    <location>
        <begin position="323"/>
        <end position="379"/>
    </location>
</feature>
<gene>
    <name evidence="4" type="ORF">SELMODRAFT_146248</name>
</gene>
<evidence type="ECO:0000256" key="1">
    <source>
        <dbReference type="SAM" id="Coils"/>
    </source>
</evidence>
<dbReference type="InterPro" id="IPR057228">
    <property type="entry name" value="DUF7906"/>
</dbReference>
<feature type="coiled-coil region" evidence="1">
    <location>
        <begin position="435"/>
        <end position="469"/>
    </location>
</feature>
<keyword evidence="2" id="KW-1133">Transmembrane helix</keyword>
<dbReference type="eggNOG" id="ENOG502QQIX">
    <property type="taxonomic scope" value="Eukaryota"/>
</dbReference>
<accession>D8RDT6</accession>
<feature type="transmembrane region" description="Helical" evidence="2">
    <location>
        <begin position="886"/>
        <end position="904"/>
    </location>
</feature>
<dbReference type="PANTHER" id="PTHR31515:SF2">
    <property type="entry name" value="TRANSMEMBRANE PROTEIN"/>
    <property type="match status" value="1"/>
</dbReference>
<dbReference type="OrthoDB" id="16573at2759"/>
<evidence type="ECO:0000259" key="3">
    <source>
        <dbReference type="Pfam" id="PF25483"/>
    </source>
</evidence>
<dbReference type="EMBL" id="GL377577">
    <property type="protein sequence ID" value="EFJ29557.1"/>
    <property type="molecule type" value="Genomic_DNA"/>
</dbReference>
<organism evidence="5">
    <name type="scientific">Selaginella moellendorffii</name>
    <name type="common">Spikemoss</name>
    <dbReference type="NCBI Taxonomy" id="88036"/>
    <lineage>
        <taxon>Eukaryota</taxon>
        <taxon>Viridiplantae</taxon>
        <taxon>Streptophyta</taxon>
        <taxon>Embryophyta</taxon>
        <taxon>Tracheophyta</taxon>
        <taxon>Lycopodiopsida</taxon>
        <taxon>Selaginellales</taxon>
        <taxon>Selaginellaceae</taxon>
        <taxon>Selaginella</taxon>
    </lineage>
</organism>
<dbReference type="FunCoup" id="D8RDT6">
    <property type="interactions" value="2904"/>
</dbReference>
<keyword evidence="2" id="KW-0472">Membrane</keyword>
<evidence type="ECO:0000313" key="5">
    <source>
        <dbReference type="Proteomes" id="UP000001514"/>
    </source>
</evidence>
<evidence type="ECO:0000256" key="2">
    <source>
        <dbReference type="SAM" id="Phobius"/>
    </source>
</evidence>
<keyword evidence="2" id="KW-0812">Transmembrane</keyword>
<dbReference type="HOGENOM" id="CLU_014500_0_0_1"/>
<sequence>MARSKKFWTDTLMWRSYDDFERFESHDLSKKALANFTGSGRIAKYLNMTEIDAIYLPVPITFVFIGFDGHGNHDVKLREDEMERWFTNIDHVLEHTRIPQLGDDLTPFYKVGADGTPRPHLPLVSYTHYNYSVHTIDMGTEVTKLFEYAIKVLSRREDTSDSRPDSEVTWQVDMDSMSYLFESLTHYLQLEDAYNIYVLNPKRDESRKTYGYRRGLSISELKLVAKNSNLKSLKTTKQRNPLDIEKLRKPSHEKHPRQKFSWTSSQHMDMKQWTQKYTDALKSIEASMKSKASEELLFMKTQQVLSESSHDLAFSLKRTLKNPDAFKTVEECLVDTWTGQGRWAFIDLTAGPFHWGPTVGGVGVRTVGSLPSVEKLFGSLAVNGGVISNDDHIQELQEAMDGRFTTMDDGHGAIDVLLAEVDVYDMFAEKHCRGRKIKIALCQELQERMDDLKDELDSLRSEGHDEEHQKKALAVLQRVEKWNLFGDIHEHVQNFSVARDSFLAHLGATLTAGMKHVITPSTAEGAFHYYDKVSIQIYVITEERTRHIGLLPLDISQVKDAISTLRLPSQTFQYNVHLIGLSEDPALAMAFSVARRAAVIPVLQMNGAHSQSTRNYLDSIILQHQLQQLTARSPRSGSTVLTFFSLDSLGLLFSVPKSTLEVPVFWFIRSDESVFIDKHYLAKALPDMVIVMQSAQSSWPSHLQCNGKSIDWDASSPIKAAVAAVAEHLSGLMPTHLTYSHAHDNADEDWTWSAGNHPFSGTSSGYTISSLHTDAIARSYIVSALDESVQEMNAVFERLSKEPTHERVFRPFKSMERQLLQEYNSVVGIWRQISINVGKAKFDDAVRSLSSLRHASERLTQQSDAIITALHPLHCTQHGHLHVPRELFACFGLAVVAVMLRYALWPRRLKPKIN</sequence>